<evidence type="ECO:0000313" key="1">
    <source>
        <dbReference type="Proteomes" id="UP000887561"/>
    </source>
</evidence>
<protein>
    <submittedName>
        <fullName evidence="2">Uncharacterized protein</fullName>
    </submittedName>
</protein>
<dbReference type="Proteomes" id="UP000887561">
    <property type="component" value="Unplaced"/>
</dbReference>
<dbReference type="AlphaFoldDB" id="A0A915MH15"/>
<name>A0A915MH15_MELJA</name>
<accession>A0A915MH15</accession>
<sequence length="75" mass="8844">MIINRNKRYIGHDGIGDGGGDFSGAAPSLWKSYHYGPIPTTPKPTRPKLRNHWRKPHTVKRKHYWKPRHYKRRNG</sequence>
<evidence type="ECO:0000313" key="2">
    <source>
        <dbReference type="WBParaSite" id="scaffold36129_cov314.g22995"/>
    </source>
</evidence>
<organism evidence="1 2">
    <name type="scientific">Meloidogyne javanica</name>
    <name type="common">Root-knot nematode worm</name>
    <dbReference type="NCBI Taxonomy" id="6303"/>
    <lineage>
        <taxon>Eukaryota</taxon>
        <taxon>Metazoa</taxon>
        <taxon>Ecdysozoa</taxon>
        <taxon>Nematoda</taxon>
        <taxon>Chromadorea</taxon>
        <taxon>Rhabditida</taxon>
        <taxon>Tylenchina</taxon>
        <taxon>Tylenchomorpha</taxon>
        <taxon>Tylenchoidea</taxon>
        <taxon>Meloidogynidae</taxon>
        <taxon>Meloidogyninae</taxon>
        <taxon>Meloidogyne</taxon>
        <taxon>Meloidogyne incognita group</taxon>
    </lineage>
</organism>
<keyword evidence="1" id="KW-1185">Reference proteome</keyword>
<dbReference type="WBParaSite" id="scaffold36129_cov314.g22995">
    <property type="protein sequence ID" value="scaffold36129_cov314.g22995"/>
    <property type="gene ID" value="scaffold36129_cov314.g22995"/>
</dbReference>
<reference evidence="2" key="1">
    <citation type="submission" date="2022-11" db="UniProtKB">
        <authorList>
            <consortium name="WormBaseParasite"/>
        </authorList>
    </citation>
    <scope>IDENTIFICATION</scope>
</reference>
<proteinExistence type="predicted"/>